<feature type="domain" description="Metallo-beta-lactamase" evidence="2">
    <location>
        <begin position="109"/>
        <end position="294"/>
    </location>
</feature>
<reference evidence="3 4" key="1">
    <citation type="submission" date="2019-03" db="EMBL/GenBank/DDBJ databases">
        <title>Genomic Encyclopedia of Type Strains, Phase IV (KMG-IV): sequencing the most valuable type-strain genomes for metagenomic binning, comparative biology and taxonomic classification.</title>
        <authorList>
            <person name="Goeker M."/>
        </authorList>
    </citation>
    <scope>NUCLEOTIDE SEQUENCE [LARGE SCALE GENOMIC DNA]</scope>
    <source>
        <strain evidence="3 4">DSM 5604</strain>
    </source>
</reference>
<protein>
    <submittedName>
        <fullName evidence="3">Metallo-beta-lactamase class B</fullName>
    </submittedName>
</protein>
<comment type="caution">
    <text evidence="3">The sequence shown here is derived from an EMBL/GenBank/DDBJ whole genome shotgun (WGS) entry which is preliminary data.</text>
</comment>
<feature type="signal peptide" evidence="1">
    <location>
        <begin position="1"/>
        <end position="27"/>
    </location>
</feature>
<dbReference type="PANTHER" id="PTHR42951">
    <property type="entry name" value="METALLO-BETA-LACTAMASE DOMAIN-CONTAINING"/>
    <property type="match status" value="1"/>
</dbReference>
<dbReference type="Gene3D" id="3.60.15.10">
    <property type="entry name" value="Ribonuclease Z/Hydroxyacylglutathione hydrolase-like"/>
    <property type="match status" value="1"/>
</dbReference>
<dbReference type="Proteomes" id="UP000295729">
    <property type="component" value="Unassembled WGS sequence"/>
</dbReference>
<dbReference type="CDD" id="cd16280">
    <property type="entry name" value="metallo-hydrolase-like_MBL-fold"/>
    <property type="match status" value="1"/>
</dbReference>
<dbReference type="InterPro" id="IPR001279">
    <property type="entry name" value="Metallo-B-lactamas"/>
</dbReference>
<keyword evidence="4" id="KW-1185">Reference proteome</keyword>
<dbReference type="AlphaFoldDB" id="A0A4R6X7E0"/>
<gene>
    <name evidence="3" type="ORF">C8D85_2703</name>
</gene>
<dbReference type="InterPro" id="IPR050855">
    <property type="entry name" value="NDM-1-like"/>
</dbReference>
<name>A0A4R6X7E0_9GAMM</name>
<keyword evidence="1" id="KW-0732">Signal</keyword>
<dbReference type="OrthoDB" id="9815874at2"/>
<evidence type="ECO:0000313" key="3">
    <source>
        <dbReference type="EMBL" id="TDR12663.1"/>
    </source>
</evidence>
<dbReference type="PROSITE" id="PS51257">
    <property type="entry name" value="PROKAR_LIPOPROTEIN"/>
    <property type="match status" value="1"/>
</dbReference>
<evidence type="ECO:0000256" key="1">
    <source>
        <dbReference type="SAM" id="SignalP"/>
    </source>
</evidence>
<sequence>MSTFPHKIPRKLVLAATLTSSCITAFANSIQEPSITPEVLAESGLKAAINYPGLAFLCSLEQPLKQAGSRSKTSSKRTLTDEERIDRAARSYVKPTQVFDNLYFVGNRSVASWILETSEGLILIDAMNSNNQAENIIVKGMHELGLDPENIRYLVITHAHGDHYGGQEYLVSKFAPKVVMSDRDWSELEKPVQEINNPKWGKAPSRDVTVNDGDHITLGDTTLELYVTPGHTLGTLSMIMPLRDGDDTHYGALWGGTGLNFGPQVERIKLYANSAERLRALGEEKGVDVFLSNHPTRDNSIERIHALTERKIGTKHPFVDDNALSAFELLRDCSMAQAIKVEHYQQRLKDNS</sequence>
<dbReference type="Pfam" id="PF00753">
    <property type="entry name" value="Lactamase_B"/>
    <property type="match status" value="1"/>
</dbReference>
<organism evidence="3 4">
    <name type="scientific">Marinomonas communis</name>
    <dbReference type="NCBI Taxonomy" id="28254"/>
    <lineage>
        <taxon>Bacteria</taxon>
        <taxon>Pseudomonadati</taxon>
        <taxon>Pseudomonadota</taxon>
        <taxon>Gammaproteobacteria</taxon>
        <taxon>Oceanospirillales</taxon>
        <taxon>Oceanospirillaceae</taxon>
        <taxon>Marinomonas</taxon>
    </lineage>
</organism>
<accession>A0A4R6X7E0</accession>
<dbReference type="RefSeq" id="WP_133563551.1">
    <property type="nucleotide sequence ID" value="NZ_SNZA01000004.1"/>
</dbReference>
<dbReference type="SMART" id="SM00849">
    <property type="entry name" value="Lactamase_B"/>
    <property type="match status" value="1"/>
</dbReference>
<dbReference type="EMBL" id="SNZA01000004">
    <property type="protein sequence ID" value="TDR12663.1"/>
    <property type="molecule type" value="Genomic_DNA"/>
</dbReference>
<dbReference type="SUPFAM" id="SSF56281">
    <property type="entry name" value="Metallo-hydrolase/oxidoreductase"/>
    <property type="match status" value="1"/>
</dbReference>
<evidence type="ECO:0000259" key="2">
    <source>
        <dbReference type="SMART" id="SM00849"/>
    </source>
</evidence>
<dbReference type="InterPro" id="IPR036866">
    <property type="entry name" value="RibonucZ/Hydroxyglut_hydro"/>
</dbReference>
<evidence type="ECO:0000313" key="4">
    <source>
        <dbReference type="Proteomes" id="UP000295729"/>
    </source>
</evidence>
<proteinExistence type="predicted"/>
<feature type="chain" id="PRO_5020248683" evidence="1">
    <location>
        <begin position="28"/>
        <end position="352"/>
    </location>
</feature>